<organism evidence="1 2">
    <name type="scientific">Pseudomonas plecoglossicida</name>
    <dbReference type="NCBI Taxonomy" id="70775"/>
    <lineage>
        <taxon>Bacteria</taxon>
        <taxon>Pseudomonadati</taxon>
        <taxon>Pseudomonadota</taxon>
        <taxon>Gammaproteobacteria</taxon>
        <taxon>Pseudomonadales</taxon>
        <taxon>Pseudomonadaceae</taxon>
        <taxon>Pseudomonas</taxon>
    </lineage>
</organism>
<dbReference type="AlphaFoldDB" id="A0A2R7UH87"/>
<accession>A0A2R7UH87</accession>
<sequence length="246" mass="27012">MIKIKIDADSAPLAQEISDIQRKQVPFALMLAQTRLATKHIKPGITQVMTKRLDRPTPTTMRSLFARAATKSRGAMVWFKDQWTTGIPADTYLQQAVQGGQRPHKRFEKSLIAQGLMRAGQYAVPNIDVLNQYGNVSRGVMTRILSGLSAAEGGRGYQANATGSKRSKRKGNAERYFVGTVDGESGVWERKASAFGDGVKPVFLYTNGAPQYRVIFPFFKIGENIARAHGQAELAAALREAILTAK</sequence>
<evidence type="ECO:0000313" key="1">
    <source>
        <dbReference type="EMBL" id="PTU51371.1"/>
    </source>
</evidence>
<name>A0A2R7UH87_PSEDL</name>
<dbReference type="EMBL" id="QANO01000118">
    <property type="protein sequence ID" value="PTU51371.1"/>
    <property type="molecule type" value="Genomic_DNA"/>
</dbReference>
<proteinExistence type="predicted"/>
<dbReference type="RefSeq" id="WP_108480883.1">
    <property type="nucleotide sequence ID" value="NZ_QANO01000118.1"/>
</dbReference>
<dbReference type="Proteomes" id="UP000244874">
    <property type="component" value="Unassembled WGS sequence"/>
</dbReference>
<gene>
    <name evidence="1" type="ORF">DBB42_15390</name>
</gene>
<comment type="caution">
    <text evidence="1">The sequence shown here is derived from an EMBL/GenBank/DDBJ whole genome shotgun (WGS) entry which is preliminary data.</text>
</comment>
<protein>
    <submittedName>
        <fullName evidence="1">Uncharacterized protein</fullName>
    </submittedName>
</protein>
<evidence type="ECO:0000313" key="2">
    <source>
        <dbReference type="Proteomes" id="UP000244874"/>
    </source>
</evidence>
<reference evidence="1 2" key="1">
    <citation type="submission" date="2018-04" db="EMBL/GenBank/DDBJ databases">
        <authorList>
            <person name="Go L.Y."/>
            <person name="Mitchell J.A."/>
        </authorList>
    </citation>
    <scope>NUCLEOTIDE SEQUENCE [LARGE SCALE GENOMIC DNA]</scope>
    <source>
        <strain evidence="1 2">KCJK7865</strain>
    </source>
</reference>